<gene>
    <name evidence="1" type="ORF">Esi_0066_0122</name>
</gene>
<name>D8LRJ0_ECTSI</name>
<organism evidence="1 2">
    <name type="scientific">Ectocarpus siliculosus</name>
    <name type="common">Brown alga</name>
    <name type="synonym">Conferva siliculosa</name>
    <dbReference type="NCBI Taxonomy" id="2880"/>
    <lineage>
        <taxon>Eukaryota</taxon>
        <taxon>Sar</taxon>
        <taxon>Stramenopiles</taxon>
        <taxon>Ochrophyta</taxon>
        <taxon>PX clade</taxon>
        <taxon>Phaeophyceae</taxon>
        <taxon>Ectocarpales</taxon>
        <taxon>Ectocarpaceae</taxon>
        <taxon>Ectocarpus</taxon>
    </lineage>
</organism>
<sequence length="28" mass="3149">MVYYAEGKKYGRTGVVKFDAGVYDSDDD</sequence>
<proteinExistence type="predicted"/>
<keyword evidence="2" id="KW-1185">Reference proteome</keyword>
<dbReference type="AlphaFoldDB" id="D8LRJ0"/>
<evidence type="ECO:0000313" key="1">
    <source>
        <dbReference type="EMBL" id="CBN75091.1"/>
    </source>
</evidence>
<dbReference type="Proteomes" id="UP000002630">
    <property type="component" value="Unassembled WGS sequence"/>
</dbReference>
<evidence type="ECO:0000313" key="2">
    <source>
        <dbReference type="Proteomes" id="UP000002630"/>
    </source>
</evidence>
<reference evidence="1 2" key="1">
    <citation type="journal article" date="2010" name="Nature">
        <title>The Ectocarpus genome and the independent evolution of multicellularity in brown algae.</title>
        <authorList>
            <person name="Cock J.M."/>
            <person name="Sterck L."/>
            <person name="Rouze P."/>
            <person name="Scornet D."/>
            <person name="Allen A.E."/>
            <person name="Amoutzias G."/>
            <person name="Anthouard V."/>
            <person name="Artiguenave F."/>
            <person name="Aury J.M."/>
            <person name="Badger J.H."/>
            <person name="Beszteri B."/>
            <person name="Billiau K."/>
            <person name="Bonnet E."/>
            <person name="Bothwell J.H."/>
            <person name="Bowler C."/>
            <person name="Boyen C."/>
            <person name="Brownlee C."/>
            <person name="Carrano C.J."/>
            <person name="Charrier B."/>
            <person name="Cho G.Y."/>
            <person name="Coelho S.M."/>
            <person name="Collen J."/>
            <person name="Corre E."/>
            <person name="Da Silva C."/>
            <person name="Delage L."/>
            <person name="Delaroque N."/>
            <person name="Dittami S.M."/>
            <person name="Doulbeau S."/>
            <person name="Elias M."/>
            <person name="Farnham G."/>
            <person name="Gachon C.M."/>
            <person name="Gschloessl B."/>
            <person name="Heesch S."/>
            <person name="Jabbari K."/>
            <person name="Jubin C."/>
            <person name="Kawai H."/>
            <person name="Kimura K."/>
            <person name="Kloareg B."/>
            <person name="Kupper F.C."/>
            <person name="Lang D."/>
            <person name="Le Bail A."/>
            <person name="Leblanc C."/>
            <person name="Lerouge P."/>
            <person name="Lohr M."/>
            <person name="Lopez P.J."/>
            <person name="Martens C."/>
            <person name="Maumus F."/>
            <person name="Michel G."/>
            <person name="Miranda-Saavedra D."/>
            <person name="Morales J."/>
            <person name="Moreau H."/>
            <person name="Motomura T."/>
            <person name="Nagasato C."/>
            <person name="Napoli C.A."/>
            <person name="Nelson D.R."/>
            <person name="Nyvall-Collen P."/>
            <person name="Peters A.F."/>
            <person name="Pommier C."/>
            <person name="Potin P."/>
            <person name="Poulain J."/>
            <person name="Quesneville H."/>
            <person name="Read B."/>
            <person name="Rensing S.A."/>
            <person name="Ritter A."/>
            <person name="Rousvoal S."/>
            <person name="Samanta M."/>
            <person name="Samson G."/>
            <person name="Schroeder D.C."/>
            <person name="Segurens B."/>
            <person name="Strittmatter M."/>
            <person name="Tonon T."/>
            <person name="Tregear J.W."/>
            <person name="Valentin K."/>
            <person name="von Dassow P."/>
            <person name="Yamagishi T."/>
            <person name="Van de Peer Y."/>
            <person name="Wincker P."/>
        </authorList>
    </citation>
    <scope>NUCLEOTIDE SEQUENCE [LARGE SCALE GENOMIC DNA]</scope>
    <source>
        <strain evidence="2">Ec32 / CCAP1310/4</strain>
    </source>
</reference>
<protein>
    <submittedName>
        <fullName evidence="1">Uncharacterized protein</fullName>
    </submittedName>
</protein>
<dbReference type="InParanoid" id="D8LRJ0"/>
<accession>D8LRJ0</accession>
<dbReference type="EMBL" id="FN649760">
    <property type="protein sequence ID" value="CBN75091.1"/>
    <property type="molecule type" value="Genomic_DNA"/>
</dbReference>